<evidence type="ECO:0000256" key="5">
    <source>
        <dbReference type="ARBA" id="ARBA00023136"/>
    </source>
</evidence>
<dbReference type="GO" id="GO:0005886">
    <property type="term" value="C:plasma membrane"/>
    <property type="evidence" value="ECO:0007669"/>
    <property type="project" value="UniProtKB-SubCell"/>
</dbReference>
<name>A0A1A0CDT3_ACEPA</name>
<dbReference type="OrthoDB" id="9793824at2"/>
<dbReference type="RefSeq" id="WP_003630300.1">
    <property type="nucleotide sequence ID" value="NZ_CP039846.2"/>
</dbReference>
<proteinExistence type="predicted"/>
<dbReference type="GeneID" id="66351184"/>
<evidence type="ECO:0000313" key="7">
    <source>
        <dbReference type="Proteomes" id="UP000093796"/>
    </source>
</evidence>
<dbReference type="AlphaFoldDB" id="A0A1A0CDT3"/>
<dbReference type="PANTHER" id="PTHR36115:SF9">
    <property type="entry name" value="LMO1584 PROTEIN"/>
    <property type="match status" value="1"/>
</dbReference>
<evidence type="ECO:0000313" key="6">
    <source>
        <dbReference type="EMBL" id="OAZ61238.1"/>
    </source>
</evidence>
<gene>
    <name evidence="6" type="ORF">SRCM100623_02738</name>
</gene>
<comment type="subcellular location">
    <subcellularLocation>
        <location evidence="1">Cell membrane</location>
        <topology evidence="1">Multi-pass membrane protein</topology>
    </subcellularLocation>
</comment>
<dbReference type="InterPro" id="IPR051791">
    <property type="entry name" value="Pra-immunoreactive"/>
</dbReference>
<keyword evidence="3" id="KW-0812">Transmembrane</keyword>
<sequence length="209" mass="22807">MSNSAPPPGWGAPSGDFYGMQPGTPAPVWIYAGFWWRVWAFLIDGIILGAIETVLGFFVAPNVTVDWQELPIDGSGQSMNVVDVASFVQPENISVLIPHIHTGPWPLASLLLALIPAIYYVLFEASSLRGTPGKRVCRLEVVTLSGGQISLAQAILRFVIKAFISFPLLYIGVIMVAFTRRKQGLHDLIAGTLVIRAETQQVAPFQPHR</sequence>
<dbReference type="PATRIC" id="fig|438.15.peg.3031"/>
<evidence type="ECO:0000256" key="1">
    <source>
        <dbReference type="ARBA" id="ARBA00004651"/>
    </source>
</evidence>
<dbReference type="PANTHER" id="PTHR36115">
    <property type="entry name" value="PROLINE-RICH ANTIGEN HOMOLOG-RELATED"/>
    <property type="match status" value="1"/>
</dbReference>
<dbReference type="Proteomes" id="UP000093796">
    <property type="component" value="Unassembled WGS sequence"/>
</dbReference>
<keyword evidence="4" id="KW-1133">Transmembrane helix</keyword>
<keyword evidence="2" id="KW-1003">Cell membrane</keyword>
<dbReference type="EMBL" id="LYUD01000156">
    <property type="protein sequence ID" value="OAZ61238.1"/>
    <property type="molecule type" value="Genomic_DNA"/>
</dbReference>
<dbReference type="eggNOG" id="COG1714">
    <property type="taxonomic scope" value="Bacteria"/>
</dbReference>
<comment type="caution">
    <text evidence="6">The sequence shown here is derived from an EMBL/GenBank/DDBJ whole genome shotgun (WGS) entry which is preliminary data.</text>
</comment>
<evidence type="ECO:0000256" key="2">
    <source>
        <dbReference type="ARBA" id="ARBA00022475"/>
    </source>
</evidence>
<accession>A0A1A0CDT3</accession>
<dbReference type="InterPro" id="IPR010432">
    <property type="entry name" value="RDD"/>
</dbReference>
<keyword evidence="5" id="KW-0472">Membrane</keyword>
<protein>
    <submittedName>
        <fullName evidence="6">Uncharacterized protein</fullName>
    </submittedName>
</protein>
<evidence type="ECO:0000256" key="4">
    <source>
        <dbReference type="ARBA" id="ARBA00022989"/>
    </source>
</evidence>
<organism evidence="6 7">
    <name type="scientific">Acetobacter pasteurianus</name>
    <name type="common">Acetobacter turbidans</name>
    <dbReference type="NCBI Taxonomy" id="438"/>
    <lineage>
        <taxon>Bacteria</taxon>
        <taxon>Pseudomonadati</taxon>
        <taxon>Pseudomonadota</taxon>
        <taxon>Alphaproteobacteria</taxon>
        <taxon>Acetobacterales</taxon>
        <taxon>Acetobacteraceae</taxon>
        <taxon>Acetobacter</taxon>
    </lineage>
</organism>
<dbReference type="Pfam" id="PF06271">
    <property type="entry name" value="RDD"/>
    <property type="match status" value="1"/>
</dbReference>
<reference evidence="6 7" key="1">
    <citation type="submission" date="2016-05" db="EMBL/GenBank/DDBJ databases">
        <title>Genome sequencing of Acetobacter pasteurianus strain SRCM100623.</title>
        <authorList>
            <person name="Song Y.R."/>
        </authorList>
    </citation>
    <scope>NUCLEOTIDE SEQUENCE [LARGE SCALE GENOMIC DNA]</scope>
    <source>
        <strain evidence="6 7">SRCM100623</strain>
    </source>
</reference>
<evidence type="ECO:0000256" key="3">
    <source>
        <dbReference type="ARBA" id="ARBA00022692"/>
    </source>
</evidence>